<dbReference type="Proteomes" id="UP000001812">
    <property type="component" value="Chromosome II"/>
</dbReference>
<dbReference type="RefSeq" id="WP_004529152.1">
    <property type="nucleotide sequence ID" value="NZ_CM000833.1"/>
</dbReference>
<gene>
    <name evidence="1" type="ORF">BURPS1710A_A1876</name>
</gene>
<dbReference type="HOGENOM" id="CLU_2599280_0_0_4"/>
<organism evidence="1">
    <name type="scientific">Burkholderia pseudomallei 1710a</name>
    <dbReference type="NCBI Taxonomy" id="320371"/>
    <lineage>
        <taxon>Bacteria</taxon>
        <taxon>Pseudomonadati</taxon>
        <taxon>Pseudomonadota</taxon>
        <taxon>Betaproteobacteria</taxon>
        <taxon>Burkholderiales</taxon>
        <taxon>Burkholderiaceae</taxon>
        <taxon>Burkholderia</taxon>
        <taxon>pseudomallei group</taxon>
    </lineage>
</organism>
<accession>A0A0E1VU40</accession>
<reference evidence="1" key="1">
    <citation type="submission" date="2009-05" db="EMBL/GenBank/DDBJ databases">
        <authorList>
            <person name="Harkins D.M."/>
            <person name="DeShazer D."/>
            <person name="Woods D.E."/>
            <person name="Brinkac L.M."/>
            <person name="Brown K.A."/>
            <person name="Hung G.C."/>
            <person name="Tuanyok A."/>
            <person name="Zhang B."/>
            <person name="Nierman W.C."/>
        </authorList>
    </citation>
    <scope>NUCLEOTIDE SEQUENCE [LARGE SCALE GENOMIC DNA]</scope>
    <source>
        <strain evidence="1">1710a</strain>
    </source>
</reference>
<name>A0A0E1VU40_BURPE</name>
<dbReference type="EMBL" id="CM000833">
    <property type="protein sequence ID" value="EET04430.1"/>
    <property type="molecule type" value="Genomic_DNA"/>
</dbReference>
<dbReference type="AlphaFoldDB" id="A0A0E1VU40"/>
<evidence type="ECO:0000313" key="1">
    <source>
        <dbReference type="EMBL" id="EET04430.1"/>
    </source>
</evidence>
<sequence>MPASNAQPAARMRTAVRTGVDFAAPQHPHASSSCNLADGGFVRRGAPAPAPSSVHAPFRHACRRFAARIDPRQQGARRV</sequence>
<protein>
    <submittedName>
        <fullName evidence="1">Uncharacterized protein</fullName>
    </submittedName>
</protein>
<proteinExistence type="predicted"/>